<dbReference type="EMBL" id="PKPP01010254">
    <property type="protein sequence ID" value="PWA46504.1"/>
    <property type="molecule type" value="Genomic_DNA"/>
</dbReference>
<evidence type="ECO:0000313" key="1">
    <source>
        <dbReference type="EMBL" id="PWA46504.1"/>
    </source>
</evidence>
<protein>
    <submittedName>
        <fullName evidence="1">Uncharacterized protein</fullName>
    </submittedName>
</protein>
<reference evidence="1 2" key="1">
    <citation type="journal article" date="2018" name="Mol. Plant">
        <title>The genome of Artemisia annua provides insight into the evolution of Asteraceae family and artemisinin biosynthesis.</title>
        <authorList>
            <person name="Shen Q."/>
            <person name="Zhang L."/>
            <person name="Liao Z."/>
            <person name="Wang S."/>
            <person name="Yan T."/>
            <person name="Shi P."/>
            <person name="Liu M."/>
            <person name="Fu X."/>
            <person name="Pan Q."/>
            <person name="Wang Y."/>
            <person name="Lv Z."/>
            <person name="Lu X."/>
            <person name="Zhang F."/>
            <person name="Jiang W."/>
            <person name="Ma Y."/>
            <person name="Chen M."/>
            <person name="Hao X."/>
            <person name="Li L."/>
            <person name="Tang Y."/>
            <person name="Lv G."/>
            <person name="Zhou Y."/>
            <person name="Sun X."/>
            <person name="Brodelius P.E."/>
            <person name="Rose J.K.C."/>
            <person name="Tang K."/>
        </authorList>
    </citation>
    <scope>NUCLEOTIDE SEQUENCE [LARGE SCALE GENOMIC DNA]</scope>
    <source>
        <strain evidence="2">cv. Huhao1</strain>
        <tissue evidence="1">Leaf</tissue>
    </source>
</reference>
<accession>A0A2U1LBY7</accession>
<dbReference type="AlphaFoldDB" id="A0A2U1LBY7"/>
<gene>
    <name evidence="1" type="ORF">CTI12_AA510760</name>
</gene>
<proteinExistence type="predicted"/>
<name>A0A2U1LBY7_ARTAN</name>
<keyword evidence="2" id="KW-1185">Reference proteome</keyword>
<dbReference type="Proteomes" id="UP000245207">
    <property type="component" value="Unassembled WGS sequence"/>
</dbReference>
<sequence length="111" mass="11949">MKASSVAGSSNISASQKSFLLHYRTMLSKKAEHEAAQAKQARETMDTLYHGGIKVPSDATPTGAADHDSAVTASVGHSMGIYVPGLPQPFITCFRPFITHVKTRKLSVEFN</sequence>
<comment type="caution">
    <text evidence="1">The sequence shown here is derived from an EMBL/GenBank/DDBJ whole genome shotgun (WGS) entry which is preliminary data.</text>
</comment>
<organism evidence="1 2">
    <name type="scientific">Artemisia annua</name>
    <name type="common">Sweet wormwood</name>
    <dbReference type="NCBI Taxonomy" id="35608"/>
    <lineage>
        <taxon>Eukaryota</taxon>
        <taxon>Viridiplantae</taxon>
        <taxon>Streptophyta</taxon>
        <taxon>Embryophyta</taxon>
        <taxon>Tracheophyta</taxon>
        <taxon>Spermatophyta</taxon>
        <taxon>Magnoliopsida</taxon>
        <taxon>eudicotyledons</taxon>
        <taxon>Gunneridae</taxon>
        <taxon>Pentapetalae</taxon>
        <taxon>asterids</taxon>
        <taxon>campanulids</taxon>
        <taxon>Asterales</taxon>
        <taxon>Asteraceae</taxon>
        <taxon>Asteroideae</taxon>
        <taxon>Anthemideae</taxon>
        <taxon>Artemisiinae</taxon>
        <taxon>Artemisia</taxon>
    </lineage>
</organism>
<evidence type="ECO:0000313" key="2">
    <source>
        <dbReference type="Proteomes" id="UP000245207"/>
    </source>
</evidence>